<evidence type="ECO:0000313" key="1">
    <source>
        <dbReference type="EMBL" id="KGL83776.1"/>
    </source>
</evidence>
<gene>
    <name evidence="1" type="ORF">N309_04765</name>
</gene>
<dbReference type="EMBL" id="KL896724">
    <property type="protein sequence ID" value="KGL83776.1"/>
    <property type="molecule type" value="Genomic_DNA"/>
</dbReference>
<protein>
    <submittedName>
        <fullName evidence="1">Uncharacterized protein</fullName>
    </submittedName>
</protein>
<dbReference type="AlphaFoldDB" id="A0A099ZPL6"/>
<keyword evidence="2" id="KW-1185">Reference proteome</keyword>
<proteinExistence type="predicted"/>
<feature type="non-terminal residue" evidence="1">
    <location>
        <position position="133"/>
    </location>
</feature>
<organism evidence="1 2">
    <name type="scientific">Tinamus guttatus</name>
    <name type="common">White-throated tinamou</name>
    <dbReference type="NCBI Taxonomy" id="94827"/>
    <lineage>
        <taxon>Eukaryota</taxon>
        <taxon>Metazoa</taxon>
        <taxon>Chordata</taxon>
        <taxon>Craniata</taxon>
        <taxon>Vertebrata</taxon>
        <taxon>Euteleostomi</taxon>
        <taxon>Archelosauria</taxon>
        <taxon>Archosauria</taxon>
        <taxon>Dinosauria</taxon>
        <taxon>Saurischia</taxon>
        <taxon>Theropoda</taxon>
        <taxon>Coelurosauria</taxon>
        <taxon>Aves</taxon>
        <taxon>Palaeognathae</taxon>
        <taxon>Tinamiformes</taxon>
        <taxon>Tinamidae</taxon>
        <taxon>Tinamus</taxon>
    </lineage>
</organism>
<evidence type="ECO:0000313" key="2">
    <source>
        <dbReference type="Proteomes" id="UP000053641"/>
    </source>
</evidence>
<feature type="non-terminal residue" evidence="1">
    <location>
        <position position="1"/>
    </location>
</feature>
<name>A0A099ZPL6_TINGU</name>
<accession>A0A099ZPL6</accession>
<reference evidence="1 2" key="1">
    <citation type="submission" date="2014-06" db="EMBL/GenBank/DDBJ databases">
        <title>Genome evolution of avian class.</title>
        <authorList>
            <person name="Zhang G."/>
            <person name="Li C."/>
        </authorList>
    </citation>
    <scope>NUCLEOTIDE SEQUENCE [LARGE SCALE GENOMIC DNA]</scope>
    <source>
        <strain evidence="1">BGI_N309</strain>
    </source>
</reference>
<dbReference type="Proteomes" id="UP000053641">
    <property type="component" value="Unassembled WGS sequence"/>
</dbReference>
<sequence>QGSVQRGLEDGRRRRAHICCHGVTLLHPVPEATVQHRDLFVPEDAEHPPGTGRVEGAQLVPVVYHHVGVVADAQVPHIVGEVGLAGQHEVVRGRLVPALLNVKKRGSGDVPLPELLPGVPLLRRVPRGIQRPQ</sequence>